<dbReference type="InterPro" id="IPR053169">
    <property type="entry name" value="MUG_Protein"/>
</dbReference>
<dbReference type="AlphaFoldDB" id="A0A2A9FAR8"/>
<accession>A0A2A9FAR8</accession>
<dbReference type="Gene3D" id="1.50.10.20">
    <property type="match status" value="1"/>
</dbReference>
<reference evidence="3 4" key="1">
    <citation type="submission" date="2017-10" db="EMBL/GenBank/DDBJ databases">
        <title>Sequencing the genomes of 1000 actinobacteria strains.</title>
        <authorList>
            <person name="Klenk H.-P."/>
        </authorList>
    </citation>
    <scope>NUCLEOTIDE SEQUENCE [LARGE SCALE GENOMIC DNA]</scope>
    <source>
        <strain evidence="3 4">DSM 46092</strain>
    </source>
</reference>
<dbReference type="GO" id="GO:0016787">
    <property type="term" value="F:hydrolase activity"/>
    <property type="evidence" value="ECO:0007669"/>
    <property type="project" value="UniProtKB-KW"/>
</dbReference>
<dbReference type="SUPFAM" id="SSF48208">
    <property type="entry name" value="Six-hairpin glycosidases"/>
    <property type="match status" value="1"/>
</dbReference>
<dbReference type="EMBL" id="PDJK01000002">
    <property type="protein sequence ID" value="PFG47871.1"/>
    <property type="molecule type" value="Genomic_DNA"/>
</dbReference>
<keyword evidence="4" id="KW-1185">Reference proteome</keyword>
<sequence length="380" mass="41211">MRAILRTAAGSAILLAALVSIVPTAASAVIHGHPHRDCSPPIEANAVVCTDQARTASSRSAAAATVLMAYYNSATGLFTTTGWWNSANALTALIDNMRVSGRGDYWYVIDRTYRLNLTAMRGNFTNDYLDDTGWWGLAWIAAYDLTRQVKYLETARIDAEYLHSYWDSTCRGGIWWSIEKTYKNAIANSLYIELNAALHNRITGDTGYLQRAKDGWSWFRASGMINNGSLVDDGIDLKTCASNNGPAYTYNQGVPLAALTELHRATGDDGLLAKAQQLADASTTSTSLNNNGILHDPGEKPGGGGADGPSFKGIYARDLAVLDSVISKHPYADYLNRQADSAHTKDRNAAGQYGLMWAGPFDKSDAARQQSALDLMNATY</sequence>
<dbReference type="InterPro" id="IPR005198">
    <property type="entry name" value="Glyco_hydro_76"/>
</dbReference>
<dbReference type="GO" id="GO:0005975">
    <property type="term" value="P:carbohydrate metabolic process"/>
    <property type="evidence" value="ECO:0007669"/>
    <property type="project" value="InterPro"/>
</dbReference>
<name>A0A2A9FAR8_9PSEU</name>
<proteinExistence type="predicted"/>
<protein>
    <submittedName>
        <fullName evidence="3">Glycosyl hydrolase family 76</fullName>
    </submittedName>
</protein>
<dbReference type="RefSeq" id="WP_098511881.1">
    <property type="nucleotide sequence ID" value="NZ_JBIAKZ010000024.1"/>
</dbReference>
<organism evidence="3 4">
    <name type="scientific">Amycolatopsis sulphurea</name>
    <dbReference type="NCBI Taxonomy" id="76022"/>
    <lineage>
        <taxon>Bacteria</taxon>
        <taxon>Bacillati</taxon>
        <taxon>Actinomycetota</taxon>
        <taxon>Actinomycetes</taxon>
        <taxon>Pseudonocardiales</taxon>
        <taxon>Pseudonocardiaceae</taxon>
        <taxon>Amycolatopsis</taxon>
    </lineage>
</organism>
<dbReference type="InterPro" id="IPR008928">
    <property type="entry name" value="6-hairpin_glycosidase_sf"/>
</dbReference>
<evidence type="ECO:0000256" key="1">
    <source>
        <dbReference type="SAM" id="MobiDB-lite"/>
    </source>
</evidence>
<feature type="chain" id="PRO_5013400924" evidence="2">
    <location>
        <begin position="29"/>
        <end position="380"/>
    </location>
</feature>
<comment type="caution">
    <text evidence="3">The sequence shown here is derived from an EMBL/GenBank/DDBJ whole genome shotgun (WGS) entry which is preliminary data.</text>
</comment>
<feature type="region of interest" description="Disordered" evidence="1">
    <location>
        <begin position="283"/>
        <end position="308"/>
    </location>
</feature>
<keyword evidence="2" id="KW-0732">Signal</keyword>
<dbReference type="Proteomes" id="UP000243542">
    <property type="component" value="Unassembled WGS sequence"/>
</dbReference>
<dbReference type="Pfam" id="PF03663">
    <property type="entry name" value="Glyco_hydro_76"/>
    <property type="match status" value="1"/>
</dbReference>
<feature type="compositionally biased region" description="Polar residues" evidence="1">
    <location>
        <begin position="283"/>
        <end position="292"/>
    </location>
</feature>
<gene>
    <name evidence="3" type="ORF">ATK36_2927</name>
</gene>
<dbReference type="PANTHER" id="PTHR47791">
    <property type="entry name" value="MEIOTICALLY UP-REGULATED GENE 191 PROTEIN"/>
    <property type="match status" value="1"/>
</dbReference>
<evidence type="ECO:0000313" key="3">
    <source>
        <dbReference type="EMBL" id="PFG47871.1"/>
    </source>
</evidence>
<evidence type="ECO:0000256" key="2">
    <source>
        <dbReference type="SAM" id="SignalP"/>
    </source>
</evidence>
<evidence type="ECO:0000313" key="4">
    <source>
        <dbReference type="Proteomes" id="UP000243542"/>
    </source>
</evidence>
<dbReference type="PANTHER" id="PTHR47791:SF3">
    <property type="entry name" value="MEIOTICALLY UP-REGULATED GENE 191 PROTEIN"/>
    <property type="match status" value="1"/>
</dbReference>
<keyword evidence="3" id="KW-0378">Hydrolase</keyword>
<feature type="signal peptide" evidence="2">
    <location>
        <begin position="1"/>
        <end position="28"/>
    </location>
</feature>